<keyword evidence="4" id="KW-1185">Reference proteome</keyword>
<sequence>MNNSEEENQESVSQQNEIRCVNSGIEVQQASENSILQTKFNKKSQLSNEEKLIILLKRSNRTLNELISIEHLTQDLKFFEQINKDQANQKAHLHRKICKYLNFDFRQKGKVVFYQGDIADSFFIVLQGKCLVLINDKDSNQHATQQANSQRMSFLSNGQNFSSALNQLFIDSRKHSSSPGAQSQSKKRLSLLMKGQSSLNMLSTLKILKWRLFHKIVWLVIYANRYIRYSQKKTLEVKDSNHPFLDKLFKFIGPKSFMNERIQRLRKEIQQSIHQDIDLQYLENAPHFFDKQNNLGFMYKAIKIYEKGESFGELGLLSRKPRSATVICLTDCIFASLYKKHYSKTLKEVEQQQINKRIEFIFQTFLPHNKMYNNSQTEINSEDQEDQNHLTSSSKPAGIDKSLISFSESKLNQIQLYFTKVKYQSGKILQKQGEPIERLYIIKKGDVSCYMESIDEKNPSNNLKINLCLLGKYEIIGDEIILQGLTNKKQNQLNKANENENDNKEEDQSNPQANQGNLNGEVKICYYSAVVKSYNCSMLVITKQDFKRMLNDFPEIRKYLKMKTSTKIQWMEQRKKKQIQITKKIHLNQQRIPLNNEQQQIIKENPHILRKKQFKNKKWKSYDSEMIRRPTPQQESSNLEYQKIQNSNHQIQNSNTNSPVKISKQSPQKLQQKSNISRNESYQNDLNNIMISYFQKDLLSSDTINKQKIEDFKKDQVLQDALAIKYGYNPQSLSNKKLKPSQIIDFIFNHQENEQEQQHQQIHQMSERNELLVDPKTYLNYSLDRKKNIQKDSKHLKVDYTTLGYSDTLLQNIKRRQSHINLQDKSEPNQMTKRQTEQINSNNINQSNNVEKQKKKLHISHDADELKMINKINRQILKTTQEIQRTKAFYNQSQEIFINNLACSSKSSTVSPLRYKYMFNSKIQKKQEFEKLFNKTIHSPKQKNLSRQISMQSVRDSNFSRQKSSIHSNISTESLSPNHKQCTPVNNIPQKQSKLIKSPSLNIFNCQLSNSKFDSPYDFSSCIKQTSFGQQKKQSNSIQIENTSQIKQLDSQNLTDSNQIGDKNTIKDMQKVQNLLTPPNASRQSLQKLSRIVHPSSISSSKMHLELSKQKSSQEVSQQSQQISTFLSQTLHSQQSELVQDQQKQLPKNNSQNQNVSLFRQASQEKQKQLSDILTKFYQPSSQTTSDYSNLTINSAKNKELNIHIKQKNDSQQHRTQSGVQQLKHFPFQRYVQDNQTKKIQNFSLDQNAFTGLLIKSQQIQTETEKQLQNKQKEMNRLKKSVFSMQAVQSNKLESPQTKKETPIQSSEKIVILNHMGKPVNYYISHHQQQTSLANLDMLSPKYNKSMPFSQTNIQQKQSNDKISSQNDVYTSSQISTTLLSPKMPQSLQFDLTSQQNIPANNISRQKSSSHFNFNPINTSIKSK</sequence>
<evidence type="ECO:0000313" key="4">
    <source>
        <dbReference type="Proteomes" id="UP000009168"/>
    </source>
</evidence>
<feature type="compositionally biased region" description="Low complexity" evidence="1">
    <location>
        <begin position="648"/>
        <end position="674"/>
    </location>
</feature>
<dbReference type="InParanoid" id="Q23H28"/>
<reference evidence="4" key="1">
    <citation type="journal article" date="2006" name="PLoS Biol.">
        <title>Macronuclear genome sequence of the ciliate Tetrahymena thermophila, a model eukaryote.</title>
        <authorList>
            <person name="Eisen J.A."/>
            <person name="Coyne R.S."/>
            <person name="Wu M."/>
            <person name="Wu D."/>
            <person name="Thiagarajan M."/>
            <person name="Wortman J.R."/>
            <person name="Badger J.H."/>
            <person name="Ren Q."/>
            <person name="Amedeo P."/>
            <person name="Jones K.M."/>
            <person name="Tallon L.J."/>
            <person name="Delcher A.L."/>
            <person name="Salzberg S.L."/>
            <person name="Silva J.C."/>
            <person name="Haas B.J."/>
            <person name="Majoros W.H."/>
            <person name="Farzad M."/>
            <person name="Carlton J.M."/>
            <person name="Smith R.K. Jr."/>
            <person name="Garg J."/>
            <person name="Pearlman R.E."/>
            <person name="Karrer K.M."/>
            <person name="Sun L."/>
            <person name="Manning G."/>
            <person name="Elde N.C."/>
            <person name="Turkewitz A.P."/>
            <person name="Asai D.J."/>
            <person name="Wilkes D.E."/>
            <person name="Wang Y."/>
            <person name="Cai H."/>
            <person name="Collins K."/>
            <person name="Stewart B.A."/>
            <person name="Lee S.R."/>
            <person name="Wilamowska K."/>
            <person name="Weinberg Z."/>
            <person name="Ruzzo W.L."/>
            <person name="Wloga D."/>
            <person name="Gaertig J."/>
            <person name="Frankel J."/>
            <person name="Tsao C.-C."/>
            <person name="Gorovsky M.A."/>
            <person name="Keeling P.J."/>
            <person name="Waller R.F."/>
            <person name="Patron N.J."/>
            <person name="Cherry J.M."/>
            <person name="Stover N.A."/>
            <person name="Krieger C.J."/>
            <person name="del Toro C."/>
            <person name="Ryder H.F."/>
            <person name="Williamson S.C."/>
            <person name="Barbeau R.A."/>
            <person name="Hamilton E.P."/>
            <person name="Orias E."/>
        </authorList>
    </citation>
    <scope>NUCLEOTIDE SEQUENCE [LARGE SCALE GENOMIC DNA]</scope>
    <source>
        <strain evidence="4">SB210</strain>
    </source>
</reference>
<name>Q23H28_TETTS</name>
<dbReference type="InterPro" id="IPR018488">
    <property type="entry name" value="cNMP-bd_CS"/>
</dbReference>
<dbReference type="CDD" id="cd00038">
    <property type="entry name" value="CAP_ED"/>
    <property type="match status" value="2"/>
</dbReference>
<feature type="domain" description="Cyclic nucleotide-binding" evidence="2">
    <location>
        <begin position="105"/>
        <end position="162"/>
    </location>
</feature>
<dbReference type="InterPro" id="IPR018490">
    <property type="entry name" value="cNMP-bd_dom_sf"/>
</dbReference>
<dbReference type="HOGENOM" id="CLU_255037_0_0_1"/>
<gene>
    <name evidence="3" type="ORF">TTHERM_00878130</name>
</gene>
<feature type="region of interest" description="Disordered" evidence="1">
    <location>
        <begin position="495"/>
        <end position="515"/>
    </location>
</feature>
<dbReference type="KEGG" id="tet:TTHERM_00878130"/>
<organism evidence="3 4">
    <name type="scientific">Tetrahymena thermophila (strain SB210)</name>
    <dbReference type="NCBI Taxonomy" id="312017"/>
    <lineage>
        <taxon>Eukaryota</taxon>
        <taxon>Sar</taxon>
        <taxon>Alveolata</taxon>
        <taxon>Ciliophora</taxon>
        <taxon>Intramacronucleata</taxon>
        <taxon>Oligohymenophorea</taxon>
        <taxon>Hymenostomatida</taxon>
        <taxon>Tetrahymenina</taxon>
        <taxon>Tetrahymenidae</taxon>
        <taxon>Tetrahymena</taxon>
    </lineage>
</organism>
<evidence type="ECO:0000256" key="1">
    <source>
        <dbReference type="SAM" id="MobiDB-lite"/>
    </source>
</evidence>
<feature type="domain" description="Cyclic nucleotide-binding" evidence="2">
    <location>
        <begin position="302"/>
        <end position="346"/>
    </location>
</feature>
<accession>Q23H28</accession>
<dbReference type="PANTHER" id="PTHR23011:SF28">
    <property type="entry name" value="CYCLIC NUCLEOTIDE-BINDING DOMAIN CONTAINING PROTEIN"/>
    <property type="match status" value="1"/>
</dbReference>
<dbReference type="EMBL" id="GG662702">
    <property type="protein sequence ID" value="EAR95819.2"/>
    <property type="molecule type" value="Genomic_DNA"/>
</dbReference>
<dbReference type="PROSITE" id="PS50042">
    <property type="entry name" value="CNMP_BINDING_3"/>
    <property type="match status" value="3"/>
</dbReference>
<dbReference type="GeneID" id="7846540"/>
<dbReference type="PROSITE" id="PS00889">
    <property type="entry name" value="CNMP_BINDING_2"/>
    <property type="match status" value="1"/>
</dbReference>
<dbReference type="SUPFAM" id="SSF51206">
    <property type="entry name" value="cAMP-binding domain-like"/>
    <property type="match status" value="2"/>
</dbReference>
<feature type="region of interest" description="Disordered" evidence="1">
    <location>
        <begin position="824"/>
        <end position="843"/>
    </location>
</feature>
<feature type="domain" description="Cyclic nucleotide-binding" evidence="2">
    <location>
        <begin position="402"/>
        <end position="490"/>
    </location>
</feature>
<evidence type="ECO:0000259" key="2">
    <source>
        <dbReference type="PROSITE" id="PS50042"/>
    </source>
</evidence>
<dbReference type="PANTHER" id="PTHR23011">
    <property type="entry name" value="CYCLIC NUCLEOTIDE-BINDING DOMAIN CONTAINING PROTEIN"/>
    <property type="match status" value="1"/>
</dbReference>
<feature type="region of interest" description="Disordered" evidence="1">
    <location>
        <begin position="648"/>
        <end position="679"/>
    </location>
</feature>
<feature type="region of interest" description="Disordered" evidence="1">
    <location>
        <begin position="1401"/>
        <end position="1424"/>
    </location>
</feature>
<dbReference type="InterPro" id="IPR014710">
    <property type="entry name" value="RmlC-like_jellyroll"/>
</dbReference>
<dbReference type="Gene3D" id="2.60.120.10">
    <property type="entry name" value="Jelly Rolls"/>
    <property type="match status" value="3"/>
</dbReference>
<protein>
    <submittedName>
        <fullName evidence="3">Cyclic nucleotide-binding domain protein</fullName>
    </submittedName>
</protein>
<evidence type="ECO:0000313" key="3">
    <source>
        <dbReference type="EMBL" id="EAR95819.2"/>
    </source>
</evidence>
<dbReference type="RefSeq" id="XP_001016064.2">
    <property type="nucleotide sequence ID" value="XM_001016064.2"/>
</dbReference>
<dbReference type="InterPro" id="IPR000595">
    <property type="entry name" value="cNMP-bd_dom"/>
</dbReference>
<proteinExistence type="predicted"/>
<dbReference type="Proteomes" id="UP000009168">
    <property type="component" value="Unassembled WGS sequence"/>
</dbReference>